<evidence type="ECO:0008006" key="7">
    <source>
        <dbReference type="Google" id="ProtNLM"/>
    </source>
</evidence>
<comment type="subunit">
    <text evidence="2">Monomer.</text>
</comment>
<comment type="cofactor">
    <cofactor evidence="1">
        <name>Ca(2+)</name>
        <dbReference type="ChEBI" id="CHEBI:29108"/>
    </cofactor>
</comment>
<dbReference type="EMBL" id="QLMC01000001">
    <property type="protein sequence ID" value="RAK01927.1"/>
    <property type="molecule type" value="Genomic_DNA"/>
</dbReference>
<accession>A0A327X4J0</accession>
<evidence type="ECO:0000256" key="1">
    <source>
        <dbReference type="ARBA" id="ARBA00001913"/>
    </source>
</evidence>
<gene>
    <name evidence="5" type="ORF">LX87_00041</name>
</gene>
<sequence>MKKVLFLVSALVSFASMTRVAPFPQAEISNGILRATLYLPDSVNGYYQGVRFDGSGVIASLDYKGHSYFGPWFEKYDPKLHDAISGPVEEFTPIGYEEARPGDEFLKIGVGSLRKAKDQPYRFATPYALVNPGKWTVKSNRDAVIFTHALTDAAGYSYLYQKTVKLLKGKPVLVLEHSLKNTGQKAIATTVYDHNFFVIDNQPTGPDVSVTFPFQLQVKPTRGMGTLADVQGNRFVYLQELPKGESTHCYLTGFGDSVNDYDFRVENRKTGAGVRVVGDKPIVQLAFWSIPTTVCPEPYIQVKAEPGQTFRWTISYEFYQLPKTASVK</sequence>
<dbReference type="Proteomes" id="UP000248790">
    <property type="component" value="Unassembled WGS sequence"/>
</dbReference>
<keyword evidence="4" id="KW-0732">Signal</keyword>
<dbReference type="RefSeq" id="WP_111627414.1">
    <property type="nucleotide sequence ID" value="NZ_QLMC01000001.1"/>
</dbReference>
<dbReference type="GO" id="GO:0005975">
    <property type="term" value="P:carbohydrate metabolic process"/>
    <property type="evidence" value="ECO:0007669"/>
    <property type="project" value="InterPro"/>
</dbReference>
<dbReference type="InterPro" id="IPR014718">
    <property type="entry name" value="GH-type_carb-bd"/>
</dbReference>
<feature type="chain" id="PRO_5016438366" description="Galactose mutarotase-like enzyme" evidence="4">
    <location>
        <begin position="22"/>
        <end position="328"/>
    </location>
</feature>
<organism evidence="5 6">
    <name type="scientific">Larkinella arboricola</name>
    <dbReference type="NCBI Taxonomy" id="643671"/>
    <lineage>
        <taxon>Bacteria</taxon>
        <taxon>Pseudomonadati</taxon>
        <taxon>Bacteroidota</taxon>
        <taxon>Cytophagia</taxon>
        <taxon>Cytophagales</taxon>
        <taxon>Spirosomataceae</taxon>
        <taxon>Larkinella</taxon>
    </lineage>
</organism>
<dbReference type="Gene3D" id="2.70.98.10">
    <property type="match status" value="1"/>
</dbReference>
<comment type="caution">
    <text evidence="5">The sequence shown here is derived from an EMBL/GenBank/DDBJ whole genome shotgun (WGS) entry which is preliminary data.</text>
</comment>
<reference evidence="5 6" key="1">
    <citation type="submission" date="2018-06" db="EMBL/GenBank/DDBJ databases">
        <title>Genomic Encyclopedia of Archaeal and Bacterial Type Strains, Phase II (KMG-II): from individual species to whole genera.</title>
        <authorList>
            <person name="Goeker M."/>
        </authorList>
    </citation>
    <scope>NUCLEOTIDE SEQUENCE [LARGE SCALE GENOMIC DNA]</scope>
    <source>
        <strain evidence="5 6">DSM 21851</strain>
    </source>
</reference>
<dbReference type="GO" id="GO:0030246">
    <property type="term" value="F:carbohydrate binding"/>
    <property type="evidence" value="ECO:0007669"/>
    <property type="project" value="InterPro"/>
</dbReference>
<evidence type="ECO:0000313" key="5">
    <source>
        <dbReference type="EMBL" id="RAK01927.1"/>
    </source>
</evidence>
<keyword evidence="3" id="KW-0106">Calcium</keyword>
<dbReference type="GO" id="GO:0003824">
    <property type="term" value="F:catalytic activity"/>
    <property type="evidence" value="ECO:0007669"/>
    <property type="project" value="InterPro"/>
</dbReference>
<dbReference type="SUPFAM" id="SSF74650">
    <property type="entry name" value="Galactose mutarotase-like"/>
    <property type="match status" value="1"/>
</dbReference>
<dbReference type="OrthoDB" id="5621785at2"/>
<dbReference type="AlphaFoldDB" id="A0A327X4J0"/>
<keyword evidence="6" id="KW-1185">Reference proteome</keyword>
<evidence type="ECO:0000313" key="6">
    <source>
        <dbReference type="Proteomes" id="UP000248790"/>
    </source>
</evidence>
<proteinExistence type="predicted"/>
<evidence type="ECO:0000256" key="4">
    <source>
        <dbReference type="SAM" id="SignalP"/>
    </source>
</evidence>
<name>A0A327X4J0_LARAB</name>
<evidence type="ECO:0000256" key="3">
    <source>
        <dbReference type="ARBA" id="ARBA00022837"/>
    </source>
</evidence>
<protein>
    <recommendedName>
        <fullName evidence="7">Galactose mutarotase-like enzyme</fullName>
    </recommendedName>
</protein>
<feature type="signal peptide" evidence="4">
    <location>
        <begin position="1"/>
        <end position="21"/>
    </location>
</feature>
<dbReference type="InterPro" id="IPR011013">
    <property type="entry name" value="Gal_mutarotase_sf_dom"/>
</dbReference>
<evidence type="ECO:0000256" key="2">
    <source>
        <dbReference type="ARBA" id="ARBA00011245"/>
    </source>
</evidence>